<dbReference type="Pfam" id="PF08811">
    <property type="entry name" value="DUF1800"/>
    <property type="match status" value="1"/>
</dbReference>
<sequence length="490" mass="55581">MTNQQQLQHLYWRAGFGPRPEDVAANLSPRKALRQLLRDAQPYQPLASPGIQAAEMQAMTPTPTPDLRQDPQAPALKKNELTPEQRRQQNRQIRDAFYEMNTGWLARMASSPAQLREKMTFFWHGHFACRVRRPDAALQLNNTIRRLALGKFSDLLLAVSKEPAMLQFLNNQQNRKQRPNENFAREVMELFTIGRGHYTEQDVKEAARAFTGWSYDAQGQFVFREKQHDVGPKTFLGRTGNFGGEDILTIILEQPQTAEFITTKLYRFFVNDTPNPAHPNPAHIQPLAKAFFQSNYDLTDLMERLFTADWFYDAANVGTRIKSPIELLAGIKRTLGVELEDKKPLIVFQKALGQTLFEPPNVAGWAGGRSWIDSSTLLFRLQLPQVLLKNAEISIALKEDENDIDPQQTKADRTFRQPVKAKAKLAPLGLLLAKTPEAQQPAALSQFLLQAPIRPENLQLVQQVAQKAPAEGHLRTMVTSLLSLPEYQLM</sequence>
<evidence type="ECO:0000313" key="2">
    <source>
        <dbReference type="EMBL" id="UOQ72599.1"/>
    </source>
</evidence>
<dbReference type="RefSeq" id="WP_244675958.1">
    <property type="nucleotide sequence ID" value="NZ_CP095046.1"/>
</dbReference>
<feature type="compositionally biased region" description="Basic and acidic residues" evidence="1">
    <location>
        <begin position="77"/>
        <end position="90"/>
    </location>
</feature>
<reference evidence="2" key="1">
    <citation type="submission" date="2022-04" db="EMBL/GenBank/DDBJ databases">
        <title>Hymenobacter sp. isolated from the air.</title>
        <authorList>
            <person name="Won M."/>
            <person name="Lee C.-M."/>
            <person name="Woen H.-Y."/>
            <person name="Kwon S.-W."/>
        </authorList>
    </citation>
    <scope>NUCLEOTIDE SEQUENCE</scope>
    <source>
        <strain evidence="2">5116S-3</strain>
    </source>
</reference>
<evidence type="ECO:0000256" key="1">
    <source>
        <dbReference type="SAM" id="MobiDB-lite"/>
    </source>
</evidence>
<dbReference type="KEGG" id="hcu:MUN79_00945"/>
<feature type="region of interest" description="Disordered" evidence="1">
    <location>
        <begin position="60"/>
        <end position="90"/>
    </location>
</feature>
<dbReference type="InterPro" id="IPR014917">
    <property type="entry name" value="DUF1800"/>
</dbReference>
<dbReference type="Proteomes" id="UP000831796">
    <property type="component" value="Chromosome"/>
</dbReference>
<protein>
    <submittedName>
        <fullName evidence="2">DUF1800 domain-containing protein</fullName>
    </submittedName>
</protein>
<dbReference type="EMBL" id="CP095046">
    <property type="protein sequence ID" value="UOQ72599.1"/>
    <property type="molecule type" value="Genomic_DNA"/>
</dbReference>
<accession>A0A8T9QAQ4</accession>
<proteinExistence type="predicted"/>
<keyword evidence="3" id="KW-1185">Reference proteome</keyword>
<organism evidence="2 3">
    <name type="scientific">Hymenobacter cellulosilyticus</name>
    <dbReference type="NCBI Taxonomy" id="2932248"/>
    <lineage>
        <taxon>Bacteria</taxon>
        <taxon>Pseudomonadati</taxon>
        <taxon>Bacteroidota</taxon>
        <taxon>Cytophagia</taxon>
        <taxon>Cytophagales</taxon>
        <taxon>Hymenobacteraceae</taxon>
        <taxon>Hymenobacter</taxon>
    </lineage>
</organism>
<dbReference type="AlphaFoldDB" id="A0A8T9QAQ4"/>
<gene>
    <name evidence="2" type="ORF">MUN79_00945</name>
</gene>
<evidence type="ECO:0000313" key="3">
    <source>
        <dbReference type="Proteomes" id="UP000831796"/>
    </source>
</evidence>
<name>A0A8T9QAQ4_9BACT</name>